<evidence type="ECO:0000313" key="1">
    <source>
        <dbReference type="EMBL" id="CAA9491120.1"/>
    </source>
</evidence>
<organism evidence="1">
    <name type="scientific">uncultured Solirubrobacteraceae bacterium</name>
    <dbReference type="NCBI Taxonomy" id="1162706"/>
    <lineage>
        <taxon>Bacteria</taxon>
        <taxon>Bacillati</taxon>
        <taxon>Actinomycetota</taxon>
        <taxon>Thermoleophilia</taxon>
        <taxon>Solirubrobacterales</taxon>
        <taxon>Solirubrobacteraceae</taxon>
        <taxon>environmental samples</taxon>
    </lineage>
</organism>
<dbReference type="EMBL" id="CADCVT010000136">
    <property type="protein sequence ID" value="CAA9491120.1"/>
    <property type="molecule type" value="Genomic_DNA"/>
</dbReference>
<gene>
    <name evidence="1" type="ORF">AVDCRST_MAG85-1231</name>
</gene>
<feature type="non-terminal residue" evidence="1">
    <location>
        <position position="1"/>
    </location>
</feature>
<sequence length="113" mass="11627">REVVAGPAAKTRGAAASVRDSVLRIRRGRVRATVSCTATTPCRGTLRLKTRGARPVVLGSARVAIAAGRTATVEAKLSAAGRRVAARKAKTPATVEIDLGAAGRATKAVTVRR</sequence>
<reference evidence="1" key="1">
    <citation type="submission" date="2020-02" db="EMBL/GenBank/DDBJ databases">
        <authorList>
            <person name="Meier V. D."/>
        </authorList>
    </citation>
    <scope>NUCLEOTIDE SEQUENCE</scope>
    <source>
        <strain evidence="1">AVDCRST_MAG85</strain>
    </source>
</reference>
<protein>
    <submittedName>
        <fullName evidence="1">Uncharacterized protein</fullName>
    </submittedName>
</protein>
<proteinExistence type="predicted"/>
<accession>A0A6J4SD86</accession>
<name>A0A6J4SD86_9ACTN</name>
<dbReference type="AlphaFoldDB" id="A0A6J4SD86"/>